<dbReference type="Pfam" id="PF13563">
    <property type="entry name" value="2_5_RNA_ligase2"/>
    <property type="match status" value="1"/>
</dbReference>
<dbReference type="EMBL" id="AMRV01000010">
    <property type="protein sequence ID" value="EMD82113.1"/>
    <property type="molecule type" value="Genomic_DNA"/>
</dbReference>
<dbReference type="Gene3D" id="3.90.1140.10">
    <property type="entry name" value="Cyclic phosphodiesterase"/>
    <property type="match status" value="1"/>
</dbReference>
<accession>M2U2P4</accession>
<dbReference type="OrthoDB" id="793003at2"/>
<dbReference type="SUPFAM" id="SSF55144">
    <property type="entry name" value="LigT-like"/>
    <property type="match status" value="1"/>
</dbReference>
<evidence type="ECO:0008006" key="3">
    <source>
        <dbReference type="Google" id="ProtNLM"/>
    </source>
</evidence>
<dbReference type="RefSeq" id="WP_008603565.1">
    <property type="nucleotide sequence ID" value="NZ_AMRV01000010.1"/>
</dbReference>
<evidence type="ECO:0000313" key="1">
    <source>
        <dbReference type="EMBL" id="EMD82113.1"/>
    </source>
</evidence>
<organism evidence="1 2">
    <name type="scientific">Pacificimonas flava</name>
    <dbReference type="NCBI Taxonomy" id="1234595"/>
    <lineage>
        <taxon>Bacteria</taxon>
        <taxon>Pseudomonadati</taxon>
        <taxon>Pseudomonadota</taxon>
        <taxon>Alphaproteobacteria</taxon>
        <taxon>Sphingomonadales</taxon>
        <taxon>Sphingosinicellaceae</taxon>
        <taxon>Pacificimonas</taxon>
    </lineage>
</organism>
<dbReference type="AlphaFoldDB" id="M2U2P4"/>
<gene>
    <name evidence="1" type="ORF">C725_2601</name>
</gene>
<reference evidence="1 2" key="1">
    <citation type="journal article" date="2013" name="Genome Announc.">
        <title>Draft Genome Sequence of Strain JLT2015T, Belonging to the Family Sphingomonadaceae of the Alphaproteobacteria.</title>
        <authorList>
            <person name="Tang K."/>
            <person name="Liu K."/>
            <person name="Li S."/>
            <person name="Jiao N."/>
        </authorList>
    </citation>
    <scope>NUCLEOTIDE SEQUENCE [LARGE SCALE GENOMIC DNA]</scope>
    <source>
        <strain evidence="1 2">JLT2015</strain>
    </source>
</reference>
<evidence type="ECO:0000313" key="2">
    <source>
        <dbReference type="Proteomes" id="UP000011717"/>
    </source>
</evidence>
<sequence length="180" mass="20656">MPGSLQNGDEAVAPIILTAMMEPRALAHFDALRRKHFPAERNFLPAHLTLFHHLPGPRADALIQDLKDEARHEGRMEARAIRPHFMRRGVSIIVDSPALMDFRFRLAERWSLDLVPQDRRGFRPHVTIQNKVSPDAAKALHAELSAGFRLFPFDVCGAALWWYRGGPWEPLREVRFRGRL</sequence>
<keyword evidence="2" id="KW-1185">Reference proteome</keyword>
<dbReference type="Proteomes" id="UP000011717">
    <property type="component" value="Unassembled WGS sequence"/>
</dbReference>
<dbReference type="InterPro" id="IPR009097">
    <property type="entry name" value="Cyclic_Pdiesterase"/>
</dbReference>
<proteinExistence type="predicted"/>
<name>M2U2P4_9SPHN</name>
<dbReference type="PATRIC" id="fig|1234595.3.peg.2602"/>
<comment type="caution">
    <text evidence="1">The sequence shown here is derived from an EMBL/GenBank/DDBJ whole genome shotgun (WGS) entry which is preliminary data.</text>
</comment>
<protein>
    <recommendedName>
        <fullName evidence="3">Phosphoesterase HXTX</fullName>
    </recommendedName>
</protein>